<name>A0A2J6R7D0_HYAVF</name>
<accession>A0A2J6R7D0</accession>
<dbReference type="EMBL" id="KZ613954">
    <property type="protein sequence ID" value="PMD34417.1"/>
    <property type="molecule type" value="Genomic_DNA"/>
</dbReference>
<reference evidence="1 2" key="1">
    <citation type="submission" date="2016-04" db="EMBL/GenBank/DDBJ databases">
        <title>A degradative enzymes factory behind the ericoid mycorrhizal symbiosis.</title>
        <authorList>
            <consortium name="DOE Joint Genome Institute"/>
            <person name="Martino E."/>
            <person name="Morin E."/>
            <person name="Grelet G."/>
            <person name="Kuo A."/>
            <person name="Kohler A."/>
            <person name="Daghino S."/>
            <person name="Barry K."/>
            <person name="Choi C."/>
            <person name="Cichocki N."/>
            <person name="Clum A."/>
            <person name="Copeland A."/>
            <person name="Hainaut M."/>
            <person name="Haridas S."/>
            <person name="Labutti K."/>
            <person name="Lindquist E."/>
            <person name="Lipzen A."/>
            <person name="Khouja H.-R."/>
            <person name="Murat C."/>
            <person name="Ohm R."/>
            <person name="Olson A."/>
            <person name="Spatafora J."/>
            <person name="Veneault-Fourrey C."/>
            <person name="Henrissat B."/>
            <person name="Grigoriev I."/>
            <person name="Martin F."/>
            <person name="Perotto S."/>
        </authorList>
    </citation>
    <scope>NUCLEOTIDE SEQUENCE [LARGE SCALE GENOMIC DNA]</scope>
    <source>
        <strain evidence="1 2">F</strain>
    </source>
</reference>
<dbReference type="Proteomes" id="UP000235786">
    <property type="component" value="Unassembled WGS sequence"/>
</dbReference>
<dbReference type="AlphaFoldDB" id="A0A2J6R7D0"/>
<protein>
    <submittedName>
        <fullName evidence="1">Uncharacterized protein</fullName>
    </submittedName>
</protein>
<gene>
    <name evidence="1" type="ORF">L207DRAFT_589017</name>
</gene>
<proteinExistence type="predicted"/>
<sequence length="226" mass="25865">MGSSMSTQDQPTGVPEQTSAQLNFISTFPPEVRIRIFEYTILDSLVNPPALLAALHGHPNPQPHAEAQEIDDRIFRSINREACLKIKHLEVMVPVDFRGQTIIEKNNLQILMLDYSRAAWAAEGREPRVRDPRLLAQCLINASKKEGKTQVRKVVLKMLKGVRLMGVAHNKSDQKDRVDNFCEAFGVHVTEHGILDGELQYWVWEAEEGQTLTWTMPRQDWRTARW</sequence>
<keyword evidence="2" id="KW-1185">Reference proteome</keyword>
<evidence type="ECO:0000313" key="2">
    <source>
        <dbReference type="Proteomes" id="UP000235786"/>
    </source>
</evidence>
<evidence type="ECO:0000313" key="1">
    <source>
        <dbReference type="EMBL" id="PMD34417.1"/>
    </source>
</evidence>
<organism evidence="1 2">
    <name type="scientific">Hyaloscypha variabilis (strain UAMH 11265 / GT02V1 / F)</name>
    <name type="common">Meliniomyces variabilis</name>
    <dbReference type="NCBI Taxonomy" id="1149755"/>
    <lineage>
        <taxon>Eukaryota</taxon>
        <taxon>Fungi</taxon>
        <taxon>Dikarya</taxon>
        <taxon>Ascomycota</taxon>
        <taxon>Pezizomycotina</taxon>
        <taxon>Leotiomycetes</taxon>
        <taxon>Helotiales</taxon>
        <taxon>Hyaloscyphaceae</taxon>
        <taxon>Hyaloscypha</taxon>
        <taxon>Hyaloscypha variabilis</taxon>
    </lineage>
</organism>
<dbReference type="OrthoDB" id="10439645at2759"/>